<comment type="caution">
    <text evidence="1">The sequence shown here is derived from an EMBL/GenBank/DDBJ whole genome shotgun (WGS) entry which is preliminary data.</text>
</comment>
<organism evidence="1 2">
    <name type="scientific">Halorubrum laminariae</name>
    <dbReference type="NCBI Taxonomy" id="1433523"/>
    <lineage>
        <taxon>Archaea</taxon>
        <taxon>Methanobacteriati</taxon>
        <taxon>Methanobacteriota</taxon>
        <taxon>Stenosarchaea group</taxon>
        <taxon>Halobacteria</taxon>
        <taxon>Halobacteriales</taxon>
        <taxon>Haloferacaceae</taxon>
        <taxon>Halorubrum</taxon>
    </lineage>
</organism>
<dbReference type="RefSeq" id="WP_256396972.1">
    <property type="nucleotide sequence ID" value="NZ_JANHDL010000004.1"/>
</dbReference>
<evidence type="ECO:0000313" key="1">
    <source>
        <dbReference type="EMBL" id="MFD1570230.1"/>
    </source>
</evidence>
<accession>A0ABD6BZW5</accession>
<proteinExistence type="predicted"/>
<dbReference type="AlphaFoldDB" id="A0ABD6BZW5"/>
<keyword evidence="2" id="KW-1185">Reference proteome</keyword>
<reference evidence="1 2" key="1">
    <citation type="journal article" date="2019" name="Int. J. Syst. Evol. Microbiol.">
        <title>The Global Catalogue of Microorganisms (GCM) 10K type strain sequencing project: providing services to taxonomists for standard genome sequencing and annotation.</title>
        <authorList>
            <consortium name="The Broad Institute Genomics Platform"/>
            <consortium name="The Broad Institute Genome Sequencing Center for Infectious Disease"/>
            <person name="Wu L."/>
            <person name="Ma J."/>
        </authorList>
    </citation>
    <scope>NUCLEOTIDE SEQUENCE [LARGE SCALE GENOMIC DNA]</scope>
    <source>
        <strain evidence="1 2">CGMCC 1.12689</strain>
    </source>
</reference>
<gene>
    <name evidence="1" type="ORF">ACFR9T_06465</name>
</gene>
<sequence>MSNDPDEANGVTIHTTSGETLDVQHVVRHFEKDWAYASRITDSDTVETNRLVIQTENIVAIDAKYIKRTTVPKIRIHHSGNGADFDHMDGDLAFELDPDE</sequence>
<name>A0ABD6BZW5_9EURY</name>
<protein>
    <submittedName>
        <fullName evidence="1">Uncharacterized protein</fullName>
    </submittedName>
</protein>
<dbReference type="Proteomes" id="UP001597185">
    <property type="component" value="Unassembled WGS sequence"/>
</dbReference>
<evidence type="ECO:0000313" key="2">
    <source>
        <dbReference type="Proteomes" id="UP001597185"/>
    </source>
</evidence>
<dbReference type="EMBL" id="JBHUDB010000002">
    <property type="protein sequence ID" value="MFD1570230.1"/>
    <property type="molecule type" value="Genomic_DNA"/>
</dbReference>